<accession>A0A3D9FDG1</accession>
<dbReference type="Proteomes" id="UP000256310">
    <property type="component" value="Unassembled WGS sequence"/>
</dbReference>
<evidence type="ECO:0000256" key="1">
    <source>
        <dbReference type="ARBA" id="ARBA00007469"/>
    </source>
</evidence>
<keyword evidence="3" id="KW-0732">Signal</keyword>
<dbReference type="Gene3D" id="3.90.730.10">
    <property type="entry name" value="Ribonuclease T2-like"/>
    <property type="match status" value="1"/>
</dbReference>
<dbReference type="InterPro" id="IPR033130">
    <property type="entry name" value="RNase_T2_His_AS_2"/>
</dbReference>
<dbReference type="PANTHER" id="PTHR11240:SF22">
    <property type="entry name" value="RIBONUCLEASE T2"/>
    <property type="match status" value="1"/>
</dbReference>
<evidence type="ECO:0000313" key="4">
    <source>
        <dbReference type="EMBL" id="RED15091.1"/>
    </source>
</evidence>
<reference evidence="4 5" key="1">
    <citation type="submission" date="2018-07" db="EMBL/GenBank/DDBJ databases">
        <title>Genomic Encyclopedia of Type Strains, Phase IV (KMG-IV): sequencing the most valuable type-strain genomes for metagenomic binning, comparative biology and taxonomic classification.</title>
        <authorList>
            <person name="Goeker M."/>
        </authorList>
    </citation>
    <scope>NUCLEOTIDE SEQUENCE [LARGE SCALE GENOMIC DNA]</scope>
    <source>
        <strain evidence="4 5">DSM 26725</strain>
    </source>
</reference>
<dbReference type="GO" id="GO:0003723">
    <property type="term" value="F:RNA binding"/>
    <property type="evidence" value="ECO:0007669"/>
    <property type="project" value="InterPro"/>
</dbReference>
<dbReference type="InterPro" id="IPR001568">
    <property type="entry name" value="RNase_T2-like"/>
</dbReference>
<dbReference type="InterPro" id="IPR018188">
    <property type="entry name" value="RNase_T2_His_AS_1"/>
</dbReference>
<dbReference type="OrthoDB" id="4720638at2"/>
<comment type="similarity">
    <text evidence="1 2">Belongs to the RNase T2 family.</text>
</comment>
<dbReference type="InterPro" id="IPR036430">
    <property type="entry name" value="RNase_T2-like_sf"/>
</dbReference>
<dbReference type="Pfam" id="PF00445">
    <property type="entry name" value="Ribonuclease_T2"/>
    <property type="match status" value="1"/>
</dbReference>
<dbReference type="AlphaFoldDB" id="A0A3D9FDG1"/>
<evidence type="ECO:0000313" key="5">
    <source>
        <dbReference type="Proteomes" id="UP000256310"/>
    </source>
</evidence>
<evidence type="ECO:0000256" key="2">
    <source>
        <dbReference type="RuleBase" id="RU004328"/>
    </source>
</evidence>
<dbReference type="GO" id="GO:0006401">
    <property type="term" value="P:RNA catabolic process"/>
    <property type="evidence" value="ECO:0007669"/>
    <property type="project" value="UniProtKB-ARBA"/>
</dbReference>
<proteinExistence type="inferred from homology"/>
<organism evidence="4 5">
    <name type="scientific">Parasphingopyxis lamellibrachiae</name>
    <dbReference type="NCBI Taxonomy" id="680125"/>
    <lineage>
        <taxon>Bacteria</taxon>
        <taxon>Pseudomonadati</taxon>
        <taxon>Pseudomonadota</taxon>
        <taxon>Alphaproteobacteria</taxon>
        <taxon>Sphingomonadales</taxon>
        <taxon>Sphingomonadaceae</taxon>
        <taxon>Parasphingopyxis</taxon>
    </lineage>
</organism>
<dbReference type="PROSITE" id="PS00531">
    <property type="entry name" value="RNASE_T2_2"/>
    <property type="match status" value="1"/>
</dbReference>
<feature type="signal peptide" evidence="3">
    <location>
        <begin position="1"/>
        <end position="21"/>
    </location>
</feature>
<keyword evidence="5" id="KW-1185">Reference proteome</keyword>
<comment type="caution">
    <text evidence="4">The sequence shown here is derived from an EMBL/GenBank/DDBJ whole genome shotgun (WGS) entry which is preliminary data.</text>
</comment>
<gene>
    <name evidence="4" type="ORF">DFR46_0076</name>
</gene>
<dbReference type="RefSeq" id="WP_116234656.1">
    <property type="nucleotide sequence ID" value="NZ_QRDP01000004.1"/>
</dbReference>
<sequence>MRPWLVALVLLAMPAMLSAQARECRIPDRIAAPRAEAIPQGARRTGPITDYLLALSWSPEFCRTRGRVPGHRMQCGGIANGGAGRFGFILHGLWPETNGPRWPQWCRPVSPLPRRLVREHLCTTPSVQLLQHEWAKHGSCMTRDPGRYLRAGAILYRAVRYPDMDALSRRNLTVGQFTRAFAAANRGVSADMLRVGVNDRGWLTEVRICLGRDFRPMRCGAARRGARSNLRLRIWRGR</sequence>
<protein>
    <submittedName>
        <fullName evidence="4">Ribonuclease T2</fullName>
    </submittedName>
</protein>
<dbReference type="EMBL" id="QRDP01000004">
    <property type="protein sequence ID" value="RED15091.1"/>
    <property type="molecule type" value="Genomic_DNA"/>
</dbReference>
<dbReference type="GO" id="GO:0033897">
    <property type="term" value="F:ribonuclease T2 activity"/>
    <property type="evidence" value="ECO:0007669"/>
    <property type="project" value="InterPro"/>
</dbReference>
<dbReference type="PANTHER" id="PTHR11240">
    <property type="entry name" value="RIBONUCLEASE T2"/>
    <property type="match status" value="1"/>
</dbReference>
<name>A0A3D9FDG1_9SPHN</name>
<dbReference type="SUPFAM" id="SSF55895">
    <property type="entry name" value="Ribonuclease Rh-like"/>
    <property type="match status" value="1"/>
</dbReference>
<dbReference type="PROSITE" id="PS00530">
    <property type="entry name" value="RNASE_T2_1"/>
    <property type="match status" value="1"/>
</dbReference>
<evidence type="ECO:0000256" key="3">
    <source>
        <dbReference type="SAM" id="SignalP"/>
    </source>
</evidence>
<feature type="chain" id="PRO_5017764286" evidence="3">
    <location>
        <begin position="22"/>
        <end position="238"/>
    </location>
</feature>